<organism evidence="1 2">
    <name type="scientific">Lactiplantibacillus plajomi</name>
    <dbReference type="NCBI Taxonomy" id="1457217"/>
    <lineage>
        <taxon>Bacteria</taxon>
        <taxon>Bacillati</taxon>
        <taxon>Bacillota</taxon>
        <taxon>Bacilli</taxon>
        <taxon>Lactobacillales</taxon>
        <taxon>Lactobacillaceae</taxon>
        <taxon>Lactiplantibacillus</taxon>
    </lineage>
</organism>
<sequence length="132" mass="14776">MAWGTIDAKEFEAFVERVGAQGKPQRLKRELSQSVRQVGSKALRGVKNRTPVDTGTLRRGWELKGPTISSSDIVLTMLNNIEYAQYVESGHRTRSGGWVSGSHMLMKTLFEVDNQMSSLLTPAFQKYLQGLM</sequence>
<gene>
    <name evidence="1" type="ORF">ACFFGS_02795</name>
</gene>
<dbReference type="Pfam" id="PF04883">
    <property type="entry name" value="HK97-gp10_like"/>
    <property type="match status" value="1"/>
</dbReference>
<keyword evidence="2" id="KW-1185">Reference proteome</keyword>
<evidence type="ECO:0000313" key="2">
    <source>
        <dbReference type="Proteomes" id="UP001589855"/>
    </source>
</evidence>
<dbReference type="InterPro" id="IPR010064">
    <property type="entry name" value="HK97-gp10_tail"/>
</dbReference>
<proteinExistence type="predicted"/>
<dbReference type="EMBL" id="JBHLUK010000014">
    <property type="protein sequence ID" value="MFC0423080.1"/>
    <property type="molecule type" value="Genomic_DNA"/>
</dbReference>
<reference evidence="1 2" key="1">
    <citation type="submission" date="2024-09" db="EMBL/GenBank/DDBJ databases">
        <authorList>
            <person name="Sun Q."/>
            <person name="Mori K."/>
        </authorList>
    </citation>
    <scope>NUCLEOTIDE SEQUENCE [LARGE SCALE GENOMIC DNA]</scope>
    <source>
        <strain evidence="1 2">TBRC 4575</strain>
    </source>
</reference>
<evidence type="ECO:0000313" key="1">
    <source>
        <dbReference type="EMBL" id="MFC0423080.1"/>
    </source>
</evidence>
<protein>
    <submittedName>
        <fullName evidence="1">HK97 gp10 family phage protein</fullName>
    </submittedName>
</protein>
<dbReference type="RefSeq" id="WP_170178285.1">
    <property type="nucleotide sequence ID" value="NZ_BAABRM010000026.1"/>
</dbReference>
<name>A0ABV6K0V6_9LACO</name>
<accession>A0ABV6K0V6</accession>
<comment type="caution">
    <text evidence="1">The sequence shown here is derived from an EMBL/GenBank/DDBJ whole genome shotgun (WGS) entry which is preliminary data.</text>
</comment>
<dbReference type="Proteomes" id="UP001589855">
    <property type="component" value="Unassembled WGS sequence"/>
</dbReference>